<dbReference type="InterPro" id="IPR012334">
    <property type="entry name" value="Pectin_lyas_fold"/>
</dbReference>
<dbReference type="EMBL" id="UINC01089336">
    <property type="protein sequence ID" value="SVC40347.1"/>
    <property type="molecule type" value="Genomic_DNA"/>
</dbReference>
<evidence type="ECO:0000313" key="1">
    <source>
        <dbReference type="EMBL" id="SVC40347.1"/>
    </source>
</evidence>
<dbReference type="AlphaFoldDB" id="A0A382LYB7"/>
<name>A0A382LYB7_9ZZZZ</name>
<feature type="non-terminal residue" evidence="1">
    <location>
        <position position="1"/>
    </location>
</feature>
<gene>
    <name evidence="1" type="ORF">METZ01_LOCUS293201</name>
</gene>
<sequence>AEAQTNSDGSKEFPFDNITSAIEQINVGDTIYLEPGVHQSPGSRGINANSDAYPEFYVHGSTGDPKDVVLDAQYASRHFELSSGDNSIIAGFKNITFTKGRASSDNNGSGGGAIKIYSNVKVTFDNCIFYRNVSEGTEGWGGAGGAIFLERVTEASFTHCIFRENRVENGARGGAVFIYDDQADGSSPLHLFDHCKFISNGVEKGQADNQEHLSGGALTAHGSVIIQNSLIDSNYVNHNYTNTGEIVGAYGGAVAFSYGGNSQELSSWNNIPYSIFSSNIVSNTRVRVTGYVNGGSISASTKIKMENNLIINNSVSSDINQNGWDSNGGVNLTGYEAPYAPQVFINNTVAYNRMETSSGSSVRTPGLLVGHNNDTGQDLPVIGNNIIYYNDGDG</sequence>
<evidence type="ECO:0008006" key="2">
    <source>
        <dbReference type="Google" id="ProtNLM"/>
    </source>
</evidence>
<dbReference type="InterPro" id="IPR011050">
    <property type="entry name" value="Pectin_lyase_fold/virulence"/>
</dbReference>
<dbReference type="SUPFAM" id="SSF51126">
    <property type="entry name" value="Pectin lyase-like"/>
    <property type="match status" value="1"/>
</dbReference>
<organism evidence="1">
    <name type="scientific">marine metagenome</name>
    <dbReference type="NCBI Taxonomy" id="408172"/>
    <lineage>
        <taxon>unclassified sequences</taxon>
        <taxon>metagenomes</taxon>
        <taxon>ecological metagenomes</taxon>
    </lineage>
</organism>
<dbReference type="Gene3D" id="2.160.20.10">
    <property type="entry name" value="Single-stranded right-handed beta-helix, Pectin lyase-like"/>
    <property type="match status" value="1"/>
</dbReference>
<accession>A0A382LYB7</accession>
<reference evidence="1" key="1">
    <citation type="submission" date="2018-05" db="EMBL/GenBank/DDBJ databases">
        <authorList>
            <person name="Lanie J.A."/>
            <person name="Ng W.-L."/>
            <person name="Kazmierczak K.M."/>
            <person name="Andrzejewski T.M."/>
            <person name="Davidsen T.M."/>
            <person name="Wayne K.J."/>
            <person name="Tettelin H."/>
            <person name="Glass J.I."/>
            <person name="Rusch D."/>
            <person name="Podicherti R."/>
            <person name="Tsui H.-C.T."/>
            <person name="Winkler M.E."/>
        </authorList>
    </citation>
    <scope>NUCLEOTIDE SEQUENCE</scope>
</reference>
<protein>
    <recommendedName>
        <fullName evidence="2">Right handed beta helix domain-containing protein</fullName>
    </recommendedName>
</protein>
<proteinExistence type="predicted"/>
<feature type="non-terminal residue" evidence="1">
    <location>
        <position position="394"/>
    </location>
</feature>